<evidence type="ECO:0000313" key="6">
    <source>
        <dbReference type="Proteomes" id="UP000295711"/>
    </source>
</evidence>
<dbReference type="Proteomes" id="UP000295711">
    <property type="component" value="Unassembled WGS sequence"/>
</dbReference>
<evidence type="ECO:0000256" key="2">
    <source>
        <dbReference type="ARBA" id="ARBA00022741"/>
    </source>
</evidence>
<dbReference type="EMBL" id="SLXA01000003">
    <property type="protein sequence ID" value="TCO85458.1"/>
    <property type="molecule type" value="Genomic_DNA"/>
</dbReference>
<dbReference type="GO" id="GO:0009236">
    <property type="term" value="P:cobalamin biosynthetic process"/>
    <property type="evidence" value="ECO:0007669"/>
    <property type="project" value="InterPro"/>
</dbReference>
<dbReference type="AlphaFoldDB" id="A0A4R2LJI2"/>
<proteinExistence type="predicted"/>
<dbReference type="RefSeq" id="WP_132089772.1">
    <property type="nucleotide sequence ID" value="NZ_JANKAQ010000003.1"/>
</dbReference>
<dbReference type="SUPFAM" id="SSF89028">
    <property type="entry name" value="Cobalamin adenosyltransferase-like"/>
    <property type="match status" value="1"/>
</dbReference>
<keyword evidence="1 5" id="KW-0808">Transferase</keyword>
<evidence type="ECO:0000256" key="1">
    <source>
        <dbReference type="ARBA" id="ARBA00022679"/>
    </source>
</evidence>
<dbReference type="PIRSF" id="PIRSF012294">
    <property type="entry name" value="ATR_EutT"/>
    <property type="match status" value="1"/>
</dbReference>
<evidence type="ECO:0000259" key="4">
    <source>
        <dbReference type="Pfam" id="PF01923"/>
    </source>
</evidence>
<gene>
    <name evidence="5" type="ORF">EV212_103180</name>
</gene>
<evidence type="ECO:0000313" key="5">
    <source>
        <dbReference type="EMBL" id="TCO85458.1"/>
    </source>
</evidence>
<evidence type="ECO:0000256" key="3">
    <source>
        <dbReference type="ARBA" id="ARBA00022840"/>
    </source>
</evidence>
<keyword evidence="2" id="KW-0547">Nucleotide-binding</keyword>
<sequence>MKILTETMLRAATLADSTTEYRVEPDVFVTPLAKEYLRDRGISLVIMERQPAVMTRTPLPGHGQRTYIDAQTGAGYGEKPEHMTHLRGNLLVPKTHPRIAFRGQLDSLQAEIICLQAEACDRKQEKLVTDLGDILYGVRCILGAEVKEEPLEPMKILGMTDKELRENSHNVKKYLGIDHPIPDYTMGRMAAELNRLRARVREAELSAARAFMTAEGVVERPDIIRNLNRLSSGVYIVFCRWLAGYYEGGRK</sequence>
<organism evidence="5 6">
    <name type="scientific">Frisingicoccus caecimuris</name>
    <dbReference type="NCBI Taxonomy" id="1796636"/>
    <lineage>
        <taxon>Bacteria</taxon>
        <taxon>Bacillati</taxon>
        <taxon>Bacillota</taxon>
        <taxon>Clostridia</taxon>
        <taxon>Lachnospirales</taxon>
        <taxon>Lachnospiraceae</taxon>
        <taxon>Frisingicoccus</taxon>
    </lineage>
</organism>
<dbReference type="GO" id="GO:0008817">
    <property type="term" value="F:corrinoid adenosyltransferase activity"/>
    <property type="evidence" value="ECO:0007669"/>
    <property type="project" value="InterPro"/>
</dbReference>
<keyword evidence="6" id="KW-1185">Reference proteome</keyword>
<dbReference type="GO" id="GO:0005524">
    <property type="term" value="F:ATP binding"/>
    <property type="evidence" value="ECO:0007669"/>
    <property type="project" value="UniProtKB-KW"/>
</dbReference>
<dbReference type="Pfam" id="PF01923">
    <property type="entry name" value="Cob_adeno_trans"/>
    <property type="match status" value="1"/>
</dbReference>
<dbReference type="InterPro" id="IPR009194">
    <property type="entry name" value="AdoTrfase_EutT"/>
</dbReference>
<dbReference type="InterPro" id="IPR036451">
    <property type="entry name" value="CblAdoTrfase-like_sf"/>
</dbReference>
<comment type="caution">
    <text evidence="5">The sequence shown here is derived from an EMBL/GenBank/DDBJ whole genome shotgun (WGS) entry which is preliminary data.</text>
</comment>
<feature type="domain" description="Cobalamin adenosyltransferase-like" evidence="4">
    <location>
        <begin position="79"/>
        <end position="238"/>
    </location>
</feature>
<dbReference type="GO" id="GO:0006580">
    <property type="term" value="P:ethanolamine metabolic process"/>
    <property type="evidence" value="ECO:0007669"/>
    <property type="project" value="InterPro"/>
</dbReference>
<dbReference type="InterPro" id="IPR016030">
    <property type="entry name" value="CblAdoTrfase-like"/>
</dbReference>
<name>A0A4R2LJI2_9FIRM</name>
<dbReference type="OrthoDB" id="306726at2"/>
<keyword evidence="3" id="KW-0067">ATP-binding</keyword>
<accession>A0A4R2LJI2</accession>
<reference evidence="5 6" key="1">
    <citation type="submission" date="2019-03" db="EMBL/GenBank/DDBJ databases">
        <title>Genomic Encyclopedia of Type Strains, Phase IV (KMG-IV): sequencing the most valuable type-strain genomes for metagenomic binning, comparative biology and taxonomic classification.</title>
        <authorList>
            <person name="Goeker M."/>
        </authorList>
    </citation>
    <scope>NUCLEOTIDE SEQUENCE [LARGE SCALE GENOMIC DNA]</scope>
    <source>
        <strain evidence="5 6">DSM 28559</strain>
    </source>
</reference>
<protein>
    <submittedName>
        <fullName evidence="5">Ethanolamine utilization cobalamin adenosyltransferase</fullName>
    </submittedName>
</protein>
<dbReference type="Gene3D" id="1.20.1200.10">
    <property type="entry name" value="Cobalamin adenosyltransferase-like"/>
    <property type="match status" value="1"/>
</dbReference>